<feature type="chain" id="PRO_5014184792" evidence="1">
    <location>
        <begin position="27"/>
        <end position="110"/>
    </location>
</feature>
<dbReference type="AlphaFoldDB" id="A0A2I0B1L7"/>
<proteinExistence type="predicted"/>
<protein>
    <submittedName>
        <fullName evidence="2">Uncharacterized protein</fullName>
    </submittedName>
</protein>
<name>A0A2I0B1L7_9ASPA</name>
<dbReference type="Proteomes" id="UP000236161">
    <property type="component" value="Unassembled WGS sequence"/>
</dbReference>
<evidence type="ECO:0000313" key="3">
    <source>
        <dbReference type="Proteomes" id="UP000236161"/>
    </source>
</evidence>
<keyword evidence="1" id="KW-0732">Signal</keyword>
<organism evidence="2 3">
    <name type="scientific">Apostasia shenzhenica</name>
    <dbReference type="NCBI Taxonomy" id="1088818"/>
    <lineage>
        <taxon>Eukaryota</taxon>
        <taxon>Viridiplantae</taxon>
        <taxon>Streptophyta</taxon>
        <taxon>Embryophyta</taxon>
        <taxon>Tracheophyta</taxon>
        <taxon>Spermatophyta</taxon>
        <taxon>Magnoliopsida</taxon>
        <taxon>Liliopsida</taxon>
        <taxon>Asparagales</taxon>
        <taxon>Orchidaceae</taxon>
        <taxon>Apostasioideae</taxon>
        <taxon>Apostasia</taxon>
    </lineage>
</organism>
<gene>
    <name evidence="2" type="ORF">AXF42_Ash021330</name>
</gene>
<evidence type="ECO:0000256" key="1">
    <source>
        <dbReference type="SAM" id="SignalP"/>
    </source>
</evidence>
<dbReference type="EMBL" id="KZ451925">
    <property type="protein sequence ID" value="PKA61688.1"/>
    <property type="molecule type" value="Genomic_DNA"/>
</dbReference>
<feature type="signal peptide" evidence="1">
    <location>
        <begin position="1"/>
        <end position="26"/>
    </location>
</feature>
<accession>A0A2I0B1L7</accession>
<keyword evidence="3" id="KW-1185">Reference proteome</keyword>
<sequence length="110" mass="12019">MASAARLLSHVVVLLLLLLCSPMATALLPANYMSANFDPELASDISRVAFGLLAARRGDQRPTLDDLVGLLLDLDNEETDIFYYAEIWCRAGDRLCFSAHGTSCGVMIRD</sequence>
<evidence type="ECO:0000313" key="2">
    <source>
        <dbReference type="EMBL" id="PKA61688.1"/>
    </source>
</evidence>
<reference evidence="2 3" key="1">
    <citation type="journal article" date="2017" name="Nature">
        <title>The Apostasia genome and the evolution of orchids.</title>
        <authorList>
            <person name="Zhang G.Q."/>
            <person name="Liu K.W."/>
            <person name="Li Z."/>
            <person name="Lohaus R."/>
            <person name="Hsiao Y.Y."/>
            <person name="Niu S.C."/>
            <person name="Wang J.Y."/>
            <person name="Lin Y.C."/>
            <person name="Xu Q."/>
            <person name="Chen L.J."/>
            <person name="Yoshida K."/>
            <person name="Fujiwara S."/>
            <person name="Wang Z.W."/>
            <person name="Zhang Y.Q."/>
            <person name="Mitsuda N."/>
            <person name="Wang M."/>
            <person name="Liu G.H."/>
            <person name="Pecoraro L."/>
            <person name="Huang H.X."/>
            <person name="Xiao X.J."/>
            <person name="Lin M."/>
            <person name="Wu X.Y."/>
            <person name="Wu W.L."/>
            <person name="Chen Y.Y."/>
            <person name="Chang S.B."/>
            <person name="Sakamoto S."/>
            <person name="Ohme-Takagi M."/>
            <person name="Yagi M."/>
            <person name="Zeng S.J."/>
            <person name="Shen C.Y."/>
            <person name="Yeh C.M."/>
            <person name="Luo Y.B."/>
            <person name="Tsai W.C."/>
            <person name="Van de Peer Y."/>
            <person name="Liu Z.J."/>
        </authorList>
    </citation>
    <scope>NUCLEOTIDE SEQUENCE [LARGE SCALE GENOMIC DNA]</scope>
    <source>
        <strain evidence="3">cv. Shenzhen</strain>
        <tissue evidence="2">Stem</tissue>
    </source>
</reference>